<dbReference type="NCBIfam" id="TIGR04183">
    <property type="entry name" value="Por_Secre_tail"/>
    <property type="match status" value="1"/>
</dbReference>
<evidence type="ECO:0000313" key="3">
    <source>
        <dbReference type="EMBL" id="MBP3193844.1"/>
    </source>
</evidence>
<name>A0A8J7RTX9_9BACT</name>
<dbReference type="SUPFAM" id="SSF49265">
    <property type="entry name" value="Fibronectin type III"/>
    <property type="match status" value="1"/>
</dbReference>
<accession>A0A8J7RTX9</accession>
<evidence type="ECO:0000259" key="1">
    <source>
        <dbReference type="Pfam" id="PF00149"/>
    </source>
</evidence>
<gene>
    <name evidence="3" type="ORF">NATSA_14295</name>
</gene>
<dbReference type="GO" id="GO:0016787">
    <property type="term" value="F:hydrolase activity"/>
    <property type="evidence" value="ECO:0007669"/>
    <property type="project" value="InterPro"/>
</dbReference>
<protein>
    <submittedName>
        <fullName evidence="3">T9SS type A sorting domain-containing protein</fullName>
    </submittedName>
</protein>
<organism evidence="3 4">
    <name type="scientific">Natronogracilivirga saccharolytica</name>
    <dbReference type="NCBI Taxonomy" id="2812953"/>
    <lineage>
        <taxon>Bacteria</taxon>
        <taxon>Pseudomonadati</taxon>
        <taxon>Balneolota</taxon>
        <taxon>Balneolia</taxon>
        <taxon>Balneolales</taxon>
        <taxon>Cyclonatronaceae</taxon>
        <taxon>Natronogracilivirga</taxon>
    </lineage>
</organism>
<dbReference type="Gene3D" id="3.60.21.10">
    <property type="match status" value="1"/>
</dbReference>
<dbReference type="AlphaFoldDB" id="A0A8J7RTX9"/>
<evidence type="ECO:0000259" key="2">
    <source>
        <dbReference type="Pfam" id="PF18962"/>
    </source>
</evidence>
<dbReference type="SUPFAM" id="SSF56300">
    <property type="entry name" value="Metallo-dependent phosphatases"/>
    <property type="match status" value="1"/>
</dbReference>
<dbReference type="InterPro" id="IPR004843">
    <property type="entry name" value="Calcineurin-like_PHP"/>
</dbReference>
<dbReference type="Proteomes" id="UP000673975">
    <property type="component" value="Unassembled WGS sequence"/>
</dbReference>
<dbReference type="Gene3D" id="2.60.40.380">
    <property type="entry name" value="Purple acid phosphatase-like, N-terminal"/>
    <property type="match status" value="1"/>
</dbReference>
<reference evidence="3" key="1">
    <citation type="submission" date="2021-02" db="EMBL/GenBank/DDBJ databases">
        <title>Natronogracilivirga saccharolytica gen. nov. sp. nov. a new anaerobic, haloalkiliphilic carbohydrate-fermenting bacterium from soda lake and proposing of Cyclonatronumiaceae fam. nov. in the phylum Balneolaeota.</title>
        <authorList>
            <person name="Zhilina T.N."/>
            <person name="Sorokin D.Y."/>
            <person name="Zavarzina D.G."/>
            <person name="Toshchakov S.V."/>
            <person name="Kublanov I.V."/>
        </authorList>
    </citation>
    <scope>NUCLEOTIDE SEQUENCE</scope>
    <source>
        <strain evidence="3">Z-1702</strain>
    </source>
</reference>
<feature type="domain" description="Secretion system C-terminal sorting" evidence="2">
    <location>
        <begin position="891"/>
        <end position="962"/>
    </location>
</feature>
<dbReference type="Pfam" id="PF18962">
    <property type="entry name" value="Por_Secre_tail"/>
    <property type="match status" value="1"/>
</dbReference>
<comment type="caution">
    <text evidence="3">The sequence shown here is derived from an EMBL/GenBank/DDBJ whole genome shotgun (WGS) entry which is preliminary data.</text>
</comment>
<dbReference type="InterPro" id="IPR026444">
    <property type="entry name" value="Secre_tail"/>
</dbReference>
<keyword evidence="4" id="KW-1185">Reference proteome</keyword>
<dbReference type="InterPro" id="IPR036116">
    <property type="entry name" value="FN3_sf"/>
</dbReference>
<proteinExistence type="predicted"/>
<dbReference type="Gene3D" id="2.60.40.10">
    <property type="entry name" value="Immunoglobulins"/>
    <property type="match status" value="1"/>
</dbReference>
<dbReference type="Pfam" id="PF00149">
    <property type="entry name" value="Metallophos"/>
    <property type="match status" value="1"/>
</dbReference>
<dbReference type="Gene3D" id="2.60.40.4070">
    <property type="match status" value="1"/>
</dbReference>
<dbReference type="EMBL" id="JAFIDN010000015">
    <property type="protein sequence ID" value="MBP3193844.1"/>
    <property type="molecule type" value="Genomic_DNA"/>
</dbReference>
<dbReference type="InterPro" id="IPR013783">
    <property type="entry name" value="Ig-like_fold"/>
</dbReference>
<dbReference type="RefSeq" id="WP_210513302.1">
    <property type="nucleotide sequence ID" value="NZ_JAFIDN010000015.1"/>
</dbReference>
<dbReference type="PANTHER" id="PTHR45867">
    <property type="entry name" value="PURPLE ACID PHOSPHATASE"/>
    <property type="match status" value="1"/>
</dbReference>
<dbReference type="InterPro" id="IPR029052">
    <property type="entry name" value="Metallo-depent_PP-like"/>
</dbReference>
<sequence length="969" mass="109179">MLGLAGQSADGSDCFIGGPYVLHVEHDRAQIVWVTPAGTDAGSVAIEANGGEEQQNVKAVVSIPLFRDRNSEEDELDHLRHLSKVEELQPHTEYHYEVQCGDGESTASGRFKTPPKPGESVPVEFVAVGDGHANTINSSYIRISEPVGEIKPDFVIHAGDLRGGRGHDWSRWEGYLKVARPYLQNSIFLPVVGAHDVRPARNFRSLFAFNDPDGNPDDEDDAGTYYTMQYGNILVIILDHVYEIEEQVQWVEEVLSQSEAEWIIVSSHESWTSVASRGNWLRNEYYKDFSRIFEEHGVDIVITAHDHMYERRIPFGSKGVKPVHYITINSNGNSRSVRPSPVVAGGIGKREHVYTHFRVDGNQLEMDVIKYDGTVLDRLELIKDDDGMYQDEVMEQAVDLDLAHKLSHIYTGQSMTEGLRYERRDIMGQFKSQAPENGESVVLKLNTGNASDHERDVSRFPLGSKLIVYEQNDPSSWQTEKQIIEITGDTTEIEVTAPDNMIHDVEGFDPPLELEVNIRVDGRDFERATIRPTLTGSGELDKVNLEAPSSNQWVPAKPVFAWEEMPQAREYQLQAGLPDFDNVKIDTIVTDTHFKYSNGLEEGEDYVWRVRALNEFEGPWSDEIRFHVNRSTEQGNFDPVSFGDNLVPAVDKIEVPSVNFGSTGRFRGENSMFTWLEADGVLPLKVRGGGISHFQDRGNVRINLIKVANADTVDRDHSVPPDGEFYEVELVSPSNGLHELQWNDGNDRTALEWPEGQPMSIRASKEHPFSFQRGFHLYFYVPEGTSVVAGHLSSHSSVDFYDGSGNEFTGWQNTEDGEGSFVIPVPEGLDNTFWSVEGERNRTLSLYTVPPYLARSTEELLLPEELFETEDIPTSSRNDETPSRIELEQNYPNPFNPETIISFSLPEQEHVTLEVYNVAGQRVMTLLNEVKPSGSHEVVFDASDLSSGVYLYRLQTNDYVKSRQMLLIK</sequence>
<evidence type="ECO:0000313" key="4">
    <source>
        <dbReference type="Proteomes" id="UP000673975"/>
    </source>
</evidence>
<feature type="domain" description="Calcineurin-like phosphoesterase" evidence="1">
    <location>
        <begin position="125"/>
        <end position="309"/>
    </location>
</feature>
<dbReference type="PANTHER" id="PTHR45867:SF3">
    <property type="entry name" value="ACID PHOSPHATASE TYPE 7"/>
    <property type="match status" value="1"/>
</dbReference>